<keyword evidence="6 9" id="KW-0378">Hydrolase</keyword>
<feature type="domain" description="Peptidase M28" evidence="10">
    <location>
        <begin position="172"/>
        <end position="359"/>
    </location>
</feature>
<keyword evidence="5 9" id="KW-0732">Signal</keyword>
<dbReference type="Gene3D" id="3.40.630.10">
    <property type="entry name" value="Zn peptidases"/>
    <property type="match status" value="1"/>
</dbReference>
<evidence type="ECO:0000256" key="9">
    <source>
        <dbReference type="RuleBase" id="RU361240"/>
    </source>
</evidence>
<evidence type="ECO:0000256" key="5">
    <source>
        <dbReference type="ARBA" id="ARBA00022729"/>
    </source>
</evidence>
<dbReference type="InterPro" id="IPR045175">
    <property type="entry name" value="M28_fam"/>
</dbReference>
<sequence length="383" mass="41235">MLFKFPTLLSFILASLTLVNAGPISHSVIEANTAKGLRLLSLAEGAEPVWKTEAEVFDLLRAGKKFFDVTEVYELEQAGSSQRSANLATAAIAYPTPSHQTELRPILASVSTSNMQSYLSSLTAFNNRYYKASTGASASNWILNTVNSIASTYGRSDVTAKLFTHSYVQSSIIAKIPGTNPSAEVVILGAHMDSINLSNPTSGRAPGADDDGTGSVNLIEGFRALLAAGFRPTNPVEFHWYAAEEVGLLGSQAIATNYKNAGVKVRAFMQLDMSGYFKPGTTEVMALQADYINTDLNNFLKNLITTYSRIPWAMDKACGYACSDHASWYKAGFPSSFPYEAVTGNDNPSIHSSSDTTSVSGFSWSHSLEFAKIGVAFAYELAI</sequence>
<keyword evidence="3 9" id="KW-0645">Protease</keyword>
<feature type="chain" id="PRO_5018816705" description="Peptide hydrolase" evidence="9">
    <location>
        <begin position="22"/>
        <end position="383"/>
    </location>
</feature>
<comment type="similarity">
    <text evidence="8">Belongs to the peptidase M28 family. M28E subfamily.</text>
</comment>
<gene>
    <name evidence="11" type="ORF">CVT24_009802</name>
</gene>
<evidence type="ECO:0000259" key="10">
    <source>
        <dbReference type="Pfam" id="PF04389"/>
    </source>
</evidence>
<comment type="caution">
    <text evidence="11">The sequence shown here is derived from an EMBL/GenBank/DDBJ whole genome shotgun (WGS) entry which is preliminary data.</text>
</comment>
<reference evidence="11 12" key="1">
    <citation type="journal article" date="2018" name="Evol. Lett.">
        <title>Horizontal gene cluster transfer increased hallucinogenic mushroom diversity.</title>
        <authorList>
            <person name="Reynolds H.T."/>
            <person name="Vijayakumar V."/>
            <person name="Gluck-Thaler E."/>
            <person name="Korotkin H.B."/>
            <person name="Matheny P.B."/>
            <person name="Slot J.C."/>
        </authorList>
    </citation>
    <scope>NUCLEOTIDE SEQUENCE [LARGE SCALE GENOMIC DNA]</scope>
    <source>
        <strain evidence="11 12">2629</strain>
    </source>
</reference>
<evidence type="ECO:0000256" key="8">
    <source>
        <dbReference type="ARBA" id="ARBA00043962"/>
    </source>
</evidence>
<protein>
    <recommendedName>
        <fullName evidence="9">Peptide hydrolase</fullName>
        <ecNumber evidence="9">3.4.-.-</ecNumber>
    </recommendedName>
</protein>
<keyword evidence="2" id="KW-0031">Aminopeptidase</keyword>
<dbReference type="Pfam" id="PF04389">
    <property type="entry name" value="Peptidase_M28"/>
    <property type="match status" value="1"/>
</dbReference>
<keyword evidence="7 9" id="KW-0862">Zinc</keyword>
<dbReference type="EC" id="3.4.-.-" evidence="9"/>
<evidence type="ECO:0000256" key="3">
    <source>
        <dbReference type="ARBA" id="ARBA00022670"/>
    </source>
</evidence>
<dbReference type="Proteomes" id="UP000284842">
    <property type="component" value="Unassembled WGS sequence"/>
</dbReference>
<evidence type="ECO:0000313" key="11">
    <source>
        <dbReference type="EMBL" id="PPQ63807.1"/>
    </source>
</evidence>
<dbReference type="OrthoDB" id="2214at2759"/>
<evidence type="ECO:0000313" key="12">
    <source>
        <dbReference type="Proteomes" id="UP000284842"/>
    </source>
</evidence>
<evidence type="ECO:0000256" key="1">
    <source>
        <dbReference type="ARBA" id="ARBA00001947"/>
    </source>
</evidence>
<keyword evidence="4 9" id="KW-0479">Metal-binding</keyword>
<dbReference type="PANTHER" id="PTHR12147">
    <property type="entry name" value="METALLOPEPTIDASE M28 FAMILY MEMBER"/>
    <property type="match status" value="1"/>
</dbReference>
<proteinExistence type="inferred from homology"/>
<dbReference type="GO" id="GO:0004177">
    <property type="term" value="F:aminopeptidase activity"/>
    <property type="evidence" value="ECO:0007669"/>
    <property type="project" value="UniProtKB-KW"/>
</dbReference>
<dbReference type="CDD" id="cd03879">
    <property type="entry name" value="M28_AAP"/>
    <property type="match status" value="1"/>
</dbReference>
<dbReference type="InterPro" id="IPR007484">
    <property type="entry name" value="Peptidase_M28"/>
</dbReference>
<dbReference type="SUPFAM" id="SSF53187">
    <property type="entry name" value="Zn-dependent exopeptidases"/>
    <property type="match status" value="1"/>
</dbReference>
<dbReference type="GO" id="GO:0046872">
    <property type="term" value="F:metal ion binding"/>
    <property type="evidence" value="ECO:0007669"/>
    <property type="project" value="UniProtKB-KW"/>
</dbReference>
<dbReference type="PANTHER" id="PTHR12147:SF56">
    <property type="entry name" value="AMINOPEPTIDASE YDR415C-RELATED"/>
    <property type="match status" value="1"/>
</dbReference>
<organism evidence="11 12">
    <name type="scientific">Panaeolus cyanescens</name>
    <dbReference type="NCBI Taxonomy" id="181874"/>
    <lineage>
        <taxon>Eukaryota</taxon>
        <taxon>Fungi</taxon>
        <taxon>Dikarya</taxon>
        <taxon>Basidiomycota</taxon>
        <taxon>Agaricomycotina</taxon>
        <taxon>Agaricomycetes</taxon>
        <taxon>Agaricomycetidae</taxon>
        <taxon>Agaricales</taxon>
        <taxon>Agaricineae</taxon>
        <taxon>Galeropsidaceae</taxon>
        <taxon>Panaeolus</taxon>
    </lineage>
</organism>
<dbReference type="GO" id="GO:0006508">
    <property type="term" value="P:proteolysis"/>
    <property type="evidence" value="ECO:0007669"/>
    <property type="project" value="UniProtKB-KW"/>
</dbReference>
<accession>A0A409VEN2</accession>
<evidence type="ECO:0000256" key="2">
    <source>
        <dbReference type="ARBA" id="ARBA00022438"/>
    </source>
</evidence>
<feature type="signal peptide" evidence="9">
    <location>
        <begin position="1"/>
        <end position="21"/>
    </location>
</feature>
<dbReference type="EMBL" id="NHTK01006109">
    <property type="protein sequence ID" value="PPQ63807.1"/>
    <property type="molecule type" value="Genomic_DNA"/>
</dbReference>
<dbReference type="InParanoid" id="A0A409VEN2"/>
<dbReference type="AlphaFoldDB" id="A0A409VEN2"/>
<evidence type="ECO:0000256" key="6">
    <source>
        <dbReference type="ARBA" id="ARBA00022801"/>
    </source>
</evidence>
<comment type="cofactor">
    <cofactor evidence="1">
        <name>Zn(2+)</name>
        <dbReference type="ChEBI" id="CHEBI:29105"/>
    </cofactor>
</comment>
<dbReference type="STRING" id="181874.A0A409VEN2"/>
<keyword evidence="12" id="KW-1185">Reference proteome</keyword>
<evidence type="ECO:0000256" key="4">
    <source>
        <dbReference type="ARBA" id="ARBA00022723"/>
    </source>
</evidence>
<evidence type="ECO:0000256" key="7">
    <source>
        <dbReference type="ARBA" id="ARBA00022833"/>
    </source>
</evidence>
<dbReference type="GO" id="GO:0008235">
    <property type="term" value="F:metalloexopeptidase activity"/>
    <property type="evidence" value="ECO:0007669"/>
    <property type="project" value="InterPro"/>
</dbReference>
<name>A0A409VEN2_9AGAR</name>